<organism evidence="2">
    <name type="scientific">uncultured Microvirga sp</name>
    <dbReference type="NCBI Taxonomy" id="412392"/>
    <lineage>
        <taxon>Bacteria</taxon>
        <taxon>Pseudomonadati</taxon>
        <taxon>Pseudomonadota</taxon>
        <taxon>Alphaproteobacteria</taxon>
        <taxon>Hyphomicrobiales</taxon>
        <taxon>Methylobacteriaceae</taxon>
        <taxon>Microvirga</taxon>
        <taxon>environmental samples</taxon>
    </lineage>
</organism>
<accession>A0A6J4MHE3</accession>
<gene>
    <name evidence="2" type="ORF">AVDCRST_MAG90-2789</name>
</gene>
<reference evidence="2" key="1">
    <citation type="submission" date="2020-02" db="EMBL/GenBank/DDBJ databases">
        <authorList>
            <person name="Meier V. D."/>
        </authorList>
    </citation>
    <scope>NUCLEOTIDE SEQUENCE</scope>
    <source>
        <strain evidence="2">AVDCRST_MAG90</strain>
    </source>
</reference>
<sequence length="157" mass="17316">MIRYALACENGHEFESWFPSSDAFEAQAARGLVACPVCNVAKVEKQIMRPSVSRSGASPRAAPDAPAEVPAPQPPQPVAVFSERERELRAMVTAIREHVMKNAENVGERFPDQARKMHHGEIEHRSIYGAASPVEVKELLEEGVELHPLPMLPGDRN</sequence>
<dbReference type="EMBL" id="CADCUC010000582">
    <property type="protein sequence ID" value="CAA9357989.1"/>
    <property type="molecule type" value="Genomic_DNA"/>
</dbReference>
<evidence type="ECO:0008006" key="3">
    <source>
        <dbReference type="Google" id="ProtNLM"/>
    </source>
</evidence>
<dbReference type="AlphaFoldDB" id="A0A6J4MHE3"/>
<name>A0A6J4MHE3_9HYPH</name>
<dbReference type="PIRSF" id="PIRSF032131">
    <property type="entry name" value="UCP032131"/>
    <property type="match status" value="1"/>
</dbReference>
<protein>
    <recommendedName>
        <fullName evidence="3">DUF1178 family protein</fullName>
    </recommendedName>
</protein>
<evidence type="ECO:0000256" key="1">
    <source>
        <dbReference type="SAM" id="MobiDB-lite"/>
    </source>
</evidence>
<dbReference type="InterPro" id="IPR009562">
    <property type="entry name" value="DUF1178"/>
</dbReference>
<proteinExistence type="predicted"/>
<feature type="compositionally biased region" description="Low complexity" evidence="1">
    <location>
        <begin position="59"/>
        <end position="68"/>
    </location>
</feature>
<evidence type="ECO:0000313" key="2">
    <source>
        <dbReference type="EMBL" id="CAA9357989.1"/>
    </source>
</evidence>
<feature type="region of interest" description="Disordered" evidence="1">
    <location>
        <begin position="50"/>
        <end position="79"/>
    </location>
</feature>
<dbReference type="Pfam" id="PF06676">
    <property type="entry name" value="DUF1178"/>
    <property type="match status" value="1"/>
</dbReference>